<gene>
    <name evidence="2" type="ORF">J2X06_000860</name>
</gene>
<name>A0ABU1W7V1_9GAMM</name>
<accession>A0ABU1W7V1</accession>
<comment type="caution">
    <text evidence="2">The sequence shown here is derived from an EMBL/GenBank/DDBJ whole genome shotgun (WGS) entry which is preliminary data.</text>
</comment>
<feature type="signal peptide" evidence="1">
    <location>
        <begin position="1"/>
        <end position="17"/>
    </location>
</feature>
<dbReference type="Proteomes" id="UP001251524">
    <property type="component" value="Unassembled WGS sequence"/>
</dbReference>
<evidence type="ECO:0008006" key="4">
    <source>
        <dbReference type="Google" id="ProtNLM"/>
    </source>
</evidence>
<feature type="chain" id="PRO_5045606921" description="DUF4124 domain-containing protein" evidence="1">
    <location>
        <begin position="18"/>
        <end position="187"/>
    </location>
</feature>
<keyword evidence="1" id="KW-0732">Signal</keyword>
<proteinExistence type="predicted"/>
<evidence type="ECO:0000256" key="1">
    <source>
        <dbReference type="SAM" id="SignalP"/>
    </source>
</evidence>
<keyword evidence="3" id="KW-1185">Reference proteome</keyword>
<evidence type="ECO:0000313" key="3">
    <source>
        <dbReference type="Proteomes" id="UP001251524"/>
    </source>
</evidence>
<evidence type="ECO:0000313" key="2">
    <source>
        <dbReference type="EMBL" id="MDR7133676.1"/>
    </source>
</evidence>
<dbReference type="EMBL" id="JAVDVY010000001">
    <property type="protein sequence ID" value="MDR7133676.1"/>
    <property type="molecule type" value="Genomic_DNA"/>
</dbReference>
<sequence length="187" mass="19988">MLLLLLVAALASSPAIAQVRRCVSPGGAVVFTDHECAEIGAQEQAARPASPAASSRTAYRGCARTVHDLMYEMTSAFDAHDANRLAGVYHWAGMSGSSAYSILDRLDAMVQRPLVDLVPVMPDSPTSEGAADVGEAATRVDGEYYPQTSVRSTPVALRVEQTQANGITPSRTVFGLRKHLGCWWVQL</sequence>
<dbReference type="RefSeq" id="WP_310058733.1">
    <property type="nucleotide sequence ID" value="NZ_JAVDVY010000001.1"/>
</dbReference>
<protein>
    <recommendedName>
        <fullName evidence="4">DUF4124 domain-containing protein</fullName>
    </recommendedName>
</protein>
<reference evidence="2 3" key="1">
    <citation type="submission" date="2023-07" db="EMBL/GenBank/DDBJ databases">
        <title>Sorghum-associated microbial communities from plants grown in Nebraska, USA.</title>
        <authorList>
            <person name="Schachtman D."/>
        </authorList>
    </citation>
    <scope>NUCLEOTIDE SEQUENCE [LARGE SCALE GENOMIC DNA]</scope>
    <source>
        <strain evidence="2 3">BE198</strain>
    </source>
</reference>
<organism evidence="2 3">
    <name type="scientific">Lysobacter niastensis</name>
    <dbReference type="NCBI Taxonomy" id="380629"/>
    <lineage>
        <taxon>Bacteria</taxon>
        <taxon>Pseudomonadati</taxon>
        <taxon>Pseudomonadota</taxon>
        <taxon>Gammaproteobacteria</taxon>
        <taxon>Lysobacterales</taxon>
        <taxon>Lysobacteraceae</taxon>
        <taxon>Lysobacter</taxon>
    </lineage>
</organism>